<accession>A0A841C9R4</accession>
<evidence type="ECO:0000256" key="11">
    <source>
        <dbReference type="HAMAP-Rule" id="MF_01263"/>
    </source>
</evidence>
<evidence type="ECO:0000259" key="12">
    <source>
        <dbReference type="Pfam" id="PF01743"/>
    </source>
</evidence>
<evidence type="ECO:0000256" key="2">
    <source>
        <dbReference type="ARBA" id="ARBA00022679"/>
    </source>
</evidence>
<name>A0A841C9R4_9LACT</name>
<feature type="binding site" evidence="11">
    <location>
        <position position="165"/>
    </location>
    <ligand>
        <name>CTP</name>
        <dbReference type="ChEBI" id="CHEBI:37563"/>
    </ligand>
</feature>
<dbReference type="GO" id="GO:0004810">
    <property type="term" value="F:CCA tRNA nucleotidyltransferase activity"/>
    <property type="evidence" value="ECO:0007669"/>
    <property type="project" value="UniProtKB-UniRule"/>
</dbReference>
<dbReference type="EMBL" id="JACHHV010000010">
    <property type="protein sequence ID" value="MBB5887930.1"/>
    <property type="molecule type" value="Genomic_DNA"/>
</dbReference>
<keyword evidence="9 11" id="KW-0460">Magnesium</keyword>
<dbReference type="GO" id="GO:0000287">
    <property type="term" value="F:magnesium ion binding"/>
    <property type="evidence" value="ECO:0007669"/>
    <property type="project" value="UniProtKB-UniRule"/>
</dbReference>
<feature type="binding site" evidence="11">
    <location>
        <position position="168"/>
    </location>
    <ligand>
        <name>ATP</name>
        <dbReference type="ChEBI" id="CHEBI:30616"/>
    </ligand>
</feature>
<dbReference type="NCBIfam" id="NF009814">
    <property type="entry name" value="PRK13299.1"/>
    <property type="match status" value="1"/>
</dbReference>
<dbReference type="PANTHER" id="PTHR46173">
    <property type="entry name" value="CCA TRNA NUCLEOTIDYLTRANSFERASE 1, MITOCHONDRIAL"/>
    <property type="match status" value="1"/>
</dbReference>
<feature type="domain" description="tRNA nucleotidyltransferase/poly(A) polymerase RNA and SrmB- binding" evidence="13">
    <location>
        <begin position="174"/>
        <end position="233"/>
    </location>
</feature>
<keyword evidence="4 11" id="KW-0548">Nucleotidyltransferase</keyword>
<keyword evidence="8 11" id="KW-0067">ATP-binding</keyword>
<dbReference type="RefSeq" id="WP_183539521.1">
    <property type="nucleotide sequence ID" value="NZ_JACHHV010000010.1"/>
</dbReference>
<feature type="binding site" evidence="11">
    <location>
        <position position="35"/>
    </location>
    <ligand>
        <name>ATP</name>
        <dbReference type="ChEBI" id="CHEBI:30616"/>
    </ligand>
</feature>
<evidence type="ECO:0000256" key="7">
    <source>
        <dbReference type="ARBA" id="ARBA00022800"/>
    </source>
</evidence>
<dbReference type="InterPro" id="IPR032810">
    <property type="entry name" value="CCA-adding_enz_C"/>
</dbReference>
<evidence type="ECO:0000256" key="9">
    <source>
        <dbReference type="ARBA" id="ARBA00022842"/>
    </source>
</evidence>
<feature type="domain" description="Poly A polymerase head" evidence="12">
    <location>
        <begin position="27"/>
        <end position="147"/>
    </location>
</feature>
<keyword evidence="3 11" id="KW-0819">tRNA processing</keyword>
<keyword evidence="16" id="KW-1185">Reference proteome</keyword>
<dbReference type="Pfam" id="PF01743">
    <property type="entry name" value="PolyA_pol"/>
    <property type="match status" value="1"/>
</dbReference>
<dbReference type="GO" id="GO:0000049">
    <property type="term" value="F:tRNA binding"/>
    <property type="evidence" value="ECO:0007669"/>
    <property type="project" value="UniProtKB-UniRule"/>
</dbReference>
<feature type="binding site" evidence="11">
    <location>
        <position position="35"/>
    </location>
    <ligand>
        <name>CTP</name>
        <dbReference type="ChEBI" id="CHEBI:37563"/>
    </ligand>
</feature>
<comment type="miscellaneous">
    <text evidence="11">A single active site specifically recognizes both ATP and CTP and is responsible for their addition.</text>
</comment>
<feature type="binding site" evidence="11">
    <location>
        <position position="47"/>
    </location>
    <ligand>
        <name>Mg(2+)</name>
        <dbReference type="ChEBI" id="CHEBI:18420"/>
    </ligand>
</feature>
<comment type="catalytic activity">
    <reaction evidence="11">
        <text>a tRNA with a 3' CCA end + 2 CTP + ATP = a tRNA with a 3' CCACCA end + 3 diphosphate</text>
        <dbReference type="Rhea" id="RHEA:76235"/>
        <dbReference type="Rhea" id="RHEA-COMP:10468"/>
        <dbReference type="Rhea" id="RHEA-COMP:18655"/>
        <dbReference type="ChEBI" id="CHEBI:30616"/>
        <dbReference type="ChEBI" id="CHEBI:33019"/>
        <dbReference type="ChEBI" id="CHEBI:37563"/>
        <dbReference type="ChEBI" id="CHEBI:83071"/>
        <dbReference type="ChEBI" id="CHEBI:195187"/>
    </reaction>
</comment>
<dbReference type="InterPro" id="IPR023068">
    <property type="entry name" value="CCA-adding_enz_firmicutes"/>
</dbReference>
<organism evidence="15 16">
    <name type="scientific">Lactovum miscens</name>
    <dbReference type="NCBI Taxonomy" id="190387"/>
    <lineage>
        <taxon>Bacteria</taxon>
        <taxon>Bacillati</taxon>
        <taxon>Bacillota</taxon>
        <taxon>Bacilli</taxon>
        <taxon>Lactobacillales</taxon>
        <taxon>Streptococcaceae</taxon>
        <taxon>Lactovum</taxon>
    </lineage>
</organism>
<dbReference type="InterPro" id="IPR043519">
    <property type="entry name" value="NT_sf"/>
</dbReference>
<evidence type="ECO:0000313" key="16">
    <source>
        <dbReference type="Proteomes" id="UP000562464"/>
    </source>
</evidence>
<dbReference type="PANTHER" id="PTHR46173:SF1">
    <property type="entry name" value="CCA TRNA NUCLEOTIDYLTRANSFERASE 1, MITOCHONDRIAL"/>
    <property type="match status" value="1"/>
</dbReference>
<feature type="binding site" evidence="11">
    <location>
        <position position="162"/>
    </location>
    <ligand>
        <name>ATP</name>
        <dbReference type="ChEBI" id="CHEBI:30616"/>
    </ligand>
</feature>
<dbReference type="Pfam" id="PF12627">
    <property type="entry name" value="PolyA_pol_RNAbd"/>
    <property type="match status" value="1"/>
</dbReference>
<evidence type="ECO:0000256" key="3">
    <source>
        <dbReference type="ARBA" id="ARBA00022694"/>
    </source>
</evidence>
<dbReference type="CDD" id="cd05398">
    <property type="entry name" value="NT_ClassII-CCAase"/>
    <property type="match status" value="1"/>
</dbReference>
<dbReference type="AlphaFoldDB" id="A0A841C9R4"/>
<gene>
    <name evidence="11" type="primary">cca</name>
    <name evidence="15" type="ORF">HNQ37_000820</name>
</gene>
<dbReference type="InterPro" id="IPR050264">
    <property type="entry name" value="Bact_CCA-adding_enz_type3_sf"/>
</dbReference>
<feature type="binding site" evidence="11">
    <location>
        <position position="162"/>
    </location>
    <ligand>
        <name>CTP</name>
        <dbReference type="ChEBI" id="CHEBI:37563"/>
    </ligand>
</feature>
<feature type="binding site" evidence="11">
    <location>
        <position position="45"/>
    </location>
    <ligand>
        <name>Mg(2+)</name>
        <dbReference type="ChEBI" id="CHEBI:18420"/>
    </ligand>
</feature>
<protein>
    <recommendedName>
        <fullName evidence="11">CCA-adding enzyme</fullName>
        <ecNumber evidence="11">2.7.7.72</ecNumber>
    </recommendedName>
    <alternativeName>
        <fullName evidence="11">CCA tRNA nucleotidyltransferase</fullName>
    </alternativeName>
    <alternativeName>
        <fullName evidence="11">tRNA CCA-pyrophosphorylase</fullName>
    </alternativeName>
    <alternativeName>
        <fullName evidence="11">tRNA adenylyl-/cytidylyl- transferase</fullName>
    </alternativeName>
    <alternativeName>
        <fullName evidence="11">tRNA nucleotidyltransferase</fullName>
    </alternativeName>
    <alternativeName>
        <fullName evidence="11">tRNA-NT</fullName>
    </alternativeName>
</protein>
<feature type="binding site" evidence="11">
    <location>
        <position position="165"/>
    </location>
    <ligand>
        <name>ATP</name>
        <dbReference type="ChEBI" id="CHEBI:30616"/>
    </ligand>
</feature>
<dbReference type="SUPFAM" id="SSF81301">
    <property type="entry name" value="Nucleotidyltransferase"/>
    <property type="match status" value="1"/>
</dbReference>
<keyword evidence="15" id="KW-0378">Hydrolase</keyword>
<dbReference type="GO" id="GO:0042245">
    <property type="term" value="P:RNA repair"/>
    <property type="evidence" value="ECO:0007669"/>
    <property type="project" value="UniProtKB-KW"/>
</dbReference>
<dbReference type="EC" id="2.7.7.72" evidence="11"/>
<evidence type="ECO:0000256" key="8">
    <source>
        <dbReference type="ARBA" id="ARBA00022840"/>
    </source>
</evidence>
<dbReference type="Proteomes" id="UP000562464">
    <property type="component" value="Unassembled WGS sequence"/>
</dbReference>
<evidence type="ECO:0000259" key="14">
    <source>
        <dbReference type="Pfam" id="PF13735"/>
    </source>
</evidence>
<comment type="caution">
    <text evidence="15">The sequence shown here is derived from an EMBL/GenBank/DDBJ whole genome shotgun (WGS) entry which is preliminary data.</text>
</comment>
<feature type="binding site" evidence="11">
    <location>
        <position position="32"/>
    </location>
    <ligand>
        <name>ATP</name>
        <dbReference type="ChEBI" id="CHEBI:30616"/>
    </ligand>
</feature>
<keyword evidence="5 11" id="KW-0479">Metal-binding</keyword>
<dbReference type="GO" id="GO:0016787">
    <property type="term" value="F:hydrolase activity"/>
    <property type="evidence" value="ECO:0007669"/>
    <property type="project" value="UniProtKB-KW"/>
</dbReference>
<keyword evidence="6 11" id="KW-0547">Nucleotide-binding</keyword>
<dbReference type="InterPro" id="IPR002646">
    <property type="entry name" value="PolA_pol_head_dom"/>
</dbReference>
<evidence type="ECO:0000256" key="6">
    <source>
        <dbReference type="ARBA" id="ARBA00022741"/>
    </source>
</evidence>
<evidence type="ECO:0000313" key="15">
    <source>
        <dbReference type="EMBL" id="MBB5887930.1"/>
    </source>
</evidence>
<feature type="binding site" evidence="11">
    <location>
        <position position="159"/>
    </location>
    <ligand>
        <name>CTP</name>
        <dbReference type="ChEBI" id="CHEBI:37563"/>
    </ligand>
</feature>
<dbReference type="GO" id="GO:0005524">
    <property type="term" value="F:ATP binding"/>
    <property type="evidence" value="ECO:0007669"/>
    <property type="project" value="UniProtKB-UniRule"/>
</dbReference>
<dbReference type="GO" id="GO:0001680">
    <property type="term" value="P:tRNA 3'-terminal CCA addition"/>
    <property type="evidence" value="ECO:0007669"/>
    <property type="project" value="UniProtKB-UniRule"/>
</dbReference>
<dbReference type="Gene3D" id="1.10.246.80">
    <property type="match status" value="1"/>
</dbReference>
<dbReference type="SUPFAM" id="SSF81891">
    <property type="entry name" value="Poly A polymerase C-terminal region-like"/>
    <property type="match status" value="1"/>
</dbReference>
<evidence type="ECO:0000259" key="13">
    <source>
        <dbReference type="Pfam" id="PF12627"/>
    </source>
</evidence>
<keyword evidence="10 11" id="KW-0694">RNA-binding</keyword>
<feature type="domain" description="CCA-adding enzyme C-terminal" evidence="14">
    <location>
        <begin position="245"/>
        <end position="382"/>
    </location>
</feature>
<evidence type="ECO:0000256" key="5">
    <source>
        <dbReference type="ARBA" id="ARBA00022723"/>
    </source>
</evidence>
<evidence type="ECO:0000256" key="10">
    <source>
        <dbReference type="ARBA" id="ARBA00022884"/>
    </source>
</evidence>
<feature type="binding site" evidence="11">
    <location>
        <position position="168"/>
    </location>
    <ligand>
        <name>CTP</name>
        <dbReference type="ChEBI" id="CHEBI:37563"/>
    </ligand>
</feature>
<dbReference type="InterPro" id="IPR032828">
    <property type="entry name" value="PolyA_RNA-bd"/>
</dbReference>
<comment type="similarity">
    <text evidence="11">Belongs to the tRNA nucleotidyltransferase/poly(A) polymerase family. Bacterial CCA-adding enzyme type 3 subfamily.</text>
</comment>
<proteinExistence type="inferred from homology"/>
<feature type="binding site" evidence="11">
    <location>
        <position position="116"/>
    </location>
    <ligand>
        <name>ATP</name>
        <dbReference type="ChEBI" id="CHEBI:30616"/>
    </ligand>
</feature>
<evidence type="ECO:0000256" key="4">
    <source>
        <dbReference type="ARBA" id="ARBA00022695"/>
    </source>
</evidence>
<dbReference type="Gene3D" id="3.30.460.10">
    <property type="entry name" value="Beta Polymerase, domain 2"/>
    <property type="match status" value="1"/>
</dbReference>
<dbReference type="Pfam" id="PF13735">
    <property type="entry name" value="tRNA_NucTran2_2"/>
    <property type="match status" value="1"/>
</dbReference>
<keyword evidence="7 11" id="KW-0692">RNA repair</keyword>
<sequence length="387" mass="44634">MKLDQLQKEFIQAQVVLKRLQSEGFEAYFVGGSVRDALLGRPIHDIDIATSAYPEEVKHVFKKTFDLGIEHGTVLVLSGKQQYEVTTFRTESKYTDYRRPDKVKFVSDLTEDLKRRDFTVNAFAMTVDGEIIDVFDALSDLENKILRAVGKAEERFNEDALRIMRGMRFAADLDFDIEDETFEAMKSHAKLLPKISIERIFVELEKLMLSPNWRKGLRTLNQSEAFKYLPGFEELDLNDFSEDYQFKSSEQAWALLYLKFHTFDLKAWKVSNDFNKKTKLIVKAYYEKAWTLENIYSYGLEIAQLADDLKFGQGLELDLSIPQNIYDLLQIHSKSEILVKGADLIKEGHPPGPSLGQLLNKIELNIVNNKLKNQKEEILAYVKTISC</sequence>
<dbReference type="HAMAP" id="MF_01263">
    <property type="entry name" value="CCA_bact_type3"/>
    <property type="match status" value="1"/>
</dbReference>
<feature type="binding site" evidence="11">
    <location>
        <position position="159"/>
    </location>
    <ligand>
        <name>ATP</name>
        <dbReference type="ChEBI" id="CHEBI:30616"/>
    </ligand>
</feature>
<dbReference type="Gene3D" id="1.10.3090.10">
    <property type="entry name" value="cca-adding enzyme, domain 2"/>
    <property type="match status" value="1"/>
</dbReference>
<comment type="catalytic activity">
    <reaction evidence="11">
        <text>a tRNA precursor + 2 CTP + ATP = a tRNA with a 3' CCA end + 3 diphosphate</text>
        <dbReference type="Rhea" id="RHEA:14433"/>
        <dbReference type="Rhea" id="RHEA-COMP:10465"/>
        <dbReference type="Rhea" id="RHEA-COMP:10468"/>
        <dbReference type="ChEBI" id="CHEBI:30616"/>
        <dbReference type="ChEBI" id="CHEBI:33019"/>
        <dbReference type="ChEBI" id="CHEBI:37563"/>
        <dbReference type="ChEBI" id="CHEBI:74896"/>
        <dbReference type="ChEBI" id="CHEBI:83071"/>
        <dbReference type="EC" id="2.7.7.72"/>
    </reaction>
</comment>
<evidence type="ECO:0000256" key="1">
    <source>
        <dbReference type="ARBA" id="ARBA00001946"/>
    </source>
</evidence>
<comment type="subunit">
    <text evidence="11">Homodimer.</text>
</comment>
<comment type="function">
    <text evidence="11">Catalyzes the addition and repair of the essential 3'-terminal CCA sequence in tRNAs without using a nucleic acid template. Adds these three nucleotides in the order of C, C, and A to the tRNA nucleotide-73, using CTP and ATP as substrates and producing inorganic pyrophosphate. tRNA 3'-terminal CCA addition is required both for tRNA processing and repair. Also involved in tRNA surveillance by mediating tandem CCA addition to generate a CCACCA at the 3' terminus of unstable tRNAs. While stable tRNAs receive only 3'-terminal CCA, unstable tRNAs are marked with CCACCA and rapidly degraded.</text>
</comment>
<keyword evidence="2 11" id="KW-0808">Transferase</keyword>
<comment type="cofactor">
    <cofactor evidence="1 11">
        <name>Mg(2+)</name>
        <dbReference type="ChEBI" id="CHEBI:18420"/>
    </cofactor>
</comment>
<feature type="binding site" evidence="11">
    <location>
        <position position="116"/>
    </location>
    <ligand>
        <name>CTP</name>
        <dbReference type="ChEBI" id="CHEBI:37563"/>
    </ligand>
</feature>
<feature type="binding site" evidence="11">
    <location>
        <position position="32"/>
    </location>
    <ligand>
        <name>CTP</name>
        <dbReference type="ChEBI" id="CHEBI:37563"/>
    </ligand>
</feature>
<reference evidence="15 16" key="1">
    <citation type="submission" date="2020-08" db="EMBL/GenBank/DDBJ databases">
        <title>Genomic Encyclopedia of Type Strains, Phase IV (KMG-IV): sequencing the most valuable type-strain genomes for metagenomic binning, comparative biology and taxonomic classification.</title>
        <authorList>
            <person name="Goeker M."/>
        </authorList>
    </citation>
    <scope>NUCLEOTIDE SEQUENCE [LARGE SCALE GENOMIC DNA]</scope>
    <source>
        <strain evidence="15 16">DSM 14925</strain>
    </source>
</reference>